<protein>
    <submittedName>
        <fullName evidence="1">Urease accessory UreF family protein</fullName>
    </submittedName>
</protein>
<sequence>MTTERDILTLAQWLSPAFPVGAFAYSHGLESAVQAGWVASGPELAEWLEDVIAHGSGCNDCILLRAAYGAHGPEALAEVNAMAKAVAASSERQLEQVLQGAAFCKTTGAIWGVKGQSTSILLPSVPLLPSCRLTRP</sequence>
<dbReference type="Gene3D" id="1.10.4190.10">
    <property type="entry name" value="Urease accessory protein UreF"/>
    <property type="match status" value="1"/>
</dbReference>
<dbReference type="EMBL" id="CP151762">
    <property type="protein sequence ID" value="WZU64116.1"/>
    <property type="molecule type" value="Genomic_DNA"/>
</dbReference>
<dbReference type="Pfam" id="PF01730">
    <property type="entry name" value="UreF"/>
    <property type="match status" value="1"/>
</dbReference>
<dbReference type="GO" id="GO:0016151">
    <property type="term" value="F:nickel cation binding"/>
    <property type="evidence" value="ECO:0007669"/>
    <property type="project" value="InterPro"/>
</dbReference>
<dbReference type="InterPro" id="IPR038277">
    <property type="entry name" value="UreF_sf"/>
</dbReference>
<evidence type="ECO:0000313" key="2">
    <source>
        <dbReference type="Proteomes" id="UP001451782"/>
    </source>
</evidence>
<accession>A0AAN0M2V5</accession>
<dbReference type="KEGG" id="yag:AABB28_02045"/>
<organism evidence="1 2">
    <name type="scientific">Yoonia algicola</name>
    <dbReference type="NCBI Taxonomy" id="3137368"/>
    <lineage>
        <taxon>Bacteria</taxon>
        <taxon>Pseudomonadati</taxon>
        <taxon>Pseudomonadota</taxon>
        <taxon>Alphaproteobacteria</taxon>
        <taxon>Rhodobacterales</taxon>
        <taxon>Paracoccaceae</taxon>
        <taxon>Yoonia</taxon>
    </lineage>
</organism>
<evidence type="ECO:0000313" key="1">
    <source>
        <dbReference type="EMBL" id="WZU64116.1"/>
    </source>
</evidence>
<dbReference type="Proteomes" id="UP001451782">
    <property type="component" value="Chromosome"/>
</dbReference>
<keyword evidence="2" id="KW-1185">Reference proteome</keyword>
<dbReference type="InterPro" id="IPR002639">
    <property type="entry name" value="UreF"/>
</dbReference>
<gene>
    <name evidence="1" type="ORF">AABB28_02045</name>
</gene>
<proteinExistence type="predicted"/>
<dbReference type="AlphaFoldDB" id="A0AAN0M2V5"/>
<reference evidence="1 2" key="1">
    <citation type="submission" date="2024-04" db="EMBL/GenBank/DDBJ databases">
        <title>Phylogenomic analyses of a clade within the roseobacter group suggest taxonomic reassignments of species of the genera Aestuariivita, Citreicella, Loktanella, Nautella, Pelagibaca, Ruegeria, Thalassobius, Thiobacimonas and Tropicibacter, and the proposal o.</title>
        <authorList>
            <person name="Jeon C.O."/>
        </authorList>
    </citation>
    <scope>NUCLEOTIDE SEQUENCE [LARGE SCALE GENOMIC DNA]</scope>
    <source>
        <strain evidence="1 2">G8-12</strain>
    </source>
</reference>
<name>A0AAN0M2V5_9RHOB</name>